<organism evidence="1 2">
    <name type="scientific">Azospirillum argentinense</name>
    <dbReference type="NCBI Taxonomy" id="2970906"/>
    <lineage>
        <taxon>Bacteria</taxon>
        <taxon>Pseudomonadati</taxon>
        <taxon>Pseudomonadota</taxon>
        <taxon>Alphaproteobacteria</taxon>
        <taxon>Rhodospirillales</taxon>
        <taxon>Azospirillaceae</taxon>
        <taxon>Azospirillum</taxon>
    </lineage>
</organism>
<dbReference type="KEGG" id="aare:D3093_01955"/>
<dbReference type="SUPFAM" id="SSF51161">
    <property type="entry name" value="Trimeric LpxA-like enzymes"/>
    <property type="match status" value="1"/>
</dbReference>
<dbReference type="AlphaFoldDB" id="A0A4D8PCZ6"/>
<sequence>MSRRRPKRRTKEERVIYAFNDKVPQLSPHCWVAPSATVVGDILLEEDVSVWWGAVMRAEEERIHIGAGSNVQDNAVLHVDPGFPLLIGRNVTIGHLAMVHGCTVGDGSLIGIGATVLNGARIGRDCLIGAHAFIAEGKEIPDRSLVLGAPGKVVRTLSDEDVERMRAPAAVYQQRWKSYAKGLRPISVPGTVPGQP</sequence>
<dbReference type="InterPro" id="IPR011004">
    <property type="entry name" value="Trimer_LpxA-like_sf"/>
</dbReference>
<evidence type="ECO:0000313" key="2">
    <source>
        <dbReference type="Proteomes" id="UP000298595"/>
    </source>
</evidence>
<dbReference type="InterPro" id="IPR001451">
    <property type="entry name" value="Hexapep"/>
</dbReference>
<dbReference type="PANTHER" id="PTHR13061">
    <property type="entry name" value="DYNACTIN SUBUNIT P25"/>
    <property type="match status" value="1"/>
</dbReference>
<evidence type="ECO:0000313" key="1">
    <source>
        <dbReference type="EMBL" id="QCN94127.1"/>
    </source>
</evidence>
<dbReference type="Proteomes" id="UP000298595">
    <property type="component" value="Chromosome"/>
</dbReference>
<dbReference type="InterPro" id="IPR047324">
    <property type="entry name" value="LbH_gamma_CA-like"/>
</dbReference>
<dbReference type="Gene3D" id="2.160.10.10">
    <property type="entry name" value="Hexapeptide repeat proteins"/>
    <property type="match status" value="1"/>
</dbReference>
<dbReference type="EMBL" id="CP032321">
    <property type="protein sequence ID" value="QCN94127.1"/>
    <property type="molecule type" value="Genomic_DNA"/>
</dbReference>
<dbReference type="InterPro" id="IPR050484">
    <property type="entry name" value="Transf_Hexapept/Carb_Anhydrase"/>
</dbReference>
<proteinExistence type="predicted"/>
<reference evidence="1 2" key="1">
    <citation type="submission" date="2018-09" db="EMBL/GenBank/DDBJ databases">
        <title>Whole genome based analysis of evolution and adaptive divergence in Indian and Brazilian strains of Azospirillum brasilense.</title>
        <authorList>
            <person name="Singh C."/>
            <person name="Tripathi A.K."/>
        </authorList>
    </citation>
    <scope>NUCLEOTIDE SEQUENCE [LARGE SCALE GENOMIC DNA]</scope>
    <source>
        <strain evidence="1 2">MTCC4035</strain>
    </source>
</reference>
<accession>A0A4D8PCZ6</accession>
<dbReference type="CDD" id="cd04645">
    <property type="entry name" value="LbH_gamma_CA_like"/>
    <property type="match status" value="1"/>
</dbReference>
<dbReference type="PANTHER" id="PTHR13061:SF29">
    <property type="entry name" value="GAMMA CARBONIC ANHYDRASE-LIKE 1, MITOCHONDRIAL-RELATED"/>
    <property type="match status" value="1"/>
</dbReference>
<dbReference type="Pfam" id="PF00132">
    <property type="entry name" value="Hexapep"/>
    <property type="match status" value="1"/>
</dbReference>
<name>A0A4D8PCZ6_9PROT</name>
<protein>
    <submittedName>
        <fullName evidence="1">Gamma carbonic anhydrase family protein</fullName>
    </submittedName>
</protein>
<gene>
    <name evidence="1" type="ORF">D3093_01955</name>
</gene>